<dbReference type="EMBL" id="HF935553">
    <property type="protein sequence ID" value="CCX10551.1"/>
    <property type="molecule type" value="Genomic_DNA"/>
</dbReference>
<evidence type="ECO:0000313" key="1">
    <source>
        <dbReference type="EMBL" id="CCX10551.1"/>
    </source>
</evidence>
<sequence>MQCDRLYCCQHRPTFFLCTVRRLRTVCFGDPLVQ</sequence>
<organism evidence="1 2">
    <name type="scientific">Pyronema omphalodes (strain CBS 100304)</name>
    <name type="common">Pyronema confluens</name>
    <dbReference type="NCBI Taxonomy" id="1076935"/>
    <lineage>
        <taxon>Eukaryota</taxon>
        <taxon>Fungi</taxon>
        <taxon>Dikarya</taxon>
        <taxon>Ascomycota</taxon>
        <taxon>Pezizomycotina</taxon>
        <taxon>Pezizomycetes</taxon>
        <taxon>Pezizales</taxon>
        <taxon>Pyronemataceae</taxon>
        <taxon>Pyronema</taxon>
    </lineage>
</organism>
<proteinExistence type="predicted"/>
<gene>
    <name evidence="1" type="ORF">PCON_10145</name>
</gene>
<evidence type="ECO:0000313" key="2">
    <source>
        <dbReference type="Proteomes" id="UP000018144"/>
    </source>
</evidence>
<dbReference type="AlphaFoldDB" id="U4L3E7"/>
<name>U4L3E7_PYROM</name>
<accession>U4L3E7</accession>
<reference evidence="1 2" key="1">
    <citation type="journal article" date="2013" name="PLoS Genet.">
        <title>The genome and development-dependent transcriptomes of Pyronema confluens: a window into fungal evolution.</title>
        <authorList>
            <person name="Traeger S."/>
            <person name="Altegoer F."/>
            <person name="Freitag M."/>
            <person name="Gabaldon T."/>
            <person name="Kempken F."/>
            <person name="Kumar A."/>
            <person name="Marcet-Houben M."/>
            <person name="Poggeler S."/>
            <person name="Stajich J.E."/>
            <person name="Nowrousian M."/>
        </authorList>
    </citation>
    <scope>NUCLEOTIDE SEQUENCE [LARGE SCALE GENOMIC DNA]</scope>
    <source>
        <strain evidence="2">CBS 100304</strain>
        <tissue evidence="1">Vegetative mycelium</tissue>
    </source>
</reference>
<dbReference type="Proteomes" id="UP000018144">
    <property type="component" value="Unassembled WGS sequence"/>
</dbReference>
<keyword evidence="2" id="KW-1185">Reference proteome</keyword>
<protein>
    <submittedName>
        <fullName evidence="1">Uncharacterized protein</fullName>
    </submittedName>
</protein>